<dbReference type="EMBL" id="WJPP01000004">
    <property type="protein sequence ID" value="MRH78635.1"/>
    <property type="molecule type" value="Genomic_DNA"/>
</dbReference>
<dbReference type="PANTHER" id="PTHR30305:SF1">
    <property type="entry name" value="HPR KINASE_PHOSPHORYLASE"/>
    <property type="match status" value="1"/>
</dbReference>
<dbReference type="InterPro" id="IPR011104">
    <property type="entry name" value="Hpr_kin/Pase_C"/>
</dbReference>
<keyword evidence="3" id="KW-1185">Reference proteome</keyword>
<evidence type="ECO:0000313" key="3">
    <source>
        <dbReference type="Proteomes" id="UP000433788"/>
    </source>
</evidence>
<dbReference type="Gene3D" id="3.40.50.300">
    <property type="entry name" value="P-loop containing nucleotide triphosphate hydrolases"/>
    <property type="match status" value="1"/>
</dbReference>
<gene>
    <name evidence="2" type="ORF">GH984_07940</name>
</gene>
<organism evidence="2 3">
    <name type="scientific">Spiribacter salilacus</name>
    <dbReference type="NCBI Taxonomy" id="2664894"/>
    <lineage>
        <taxon>Bacteria</taxon>
        <taxon>Pseudomonadati</taxon>
        <taxon>Pseudomonadota</taxon>
        <taxon>Gammaproteobacteria</taxon>
        <taxon>Chromatiales</taxon>
        <taxon>Ectothiorhodospiraceae</taxon>
        <taxon>Spiribacter</taxon>
    </lineage>
</organism>
<evidence type="ECO:0000313" key="2">
    <source>
        <dbReference type="EMBL" id="MRH78635.1"/>
    </source>
</evidence>
<dbReference type="SUPFAM" id="SSF53795">
    <property type="entry name" value="PEP carboxykinase-like"/>
    <property type="match status" value="1"/>
</dbReference>
<reference evidence="2 3" key="1">
    <citation type="submission" date="2019-11" db="EMBL/GenBank/DDBJ databases">
        <authorList>
            <person name="Zhang X.Y."/>
        </authorList>
    </citation>
    <scope>NUCLEOTIDE SEQUENCE [LARGE SCALE GENOMIC DNA]</scope>
    <source>
        <strain evidence="2 3">C176</strain>
    </source>
</reference>
<dbReference type="GO" id="GO:0000155">
    <property type="term" value="F:phosphorelay sensor kinase activity"/>
    <property type="evidence" value="ECO:0007669"/>
    <property type="project" value="InterPro"/>
</dbReference>
<accession>A0A6N7QQ22</accession>
<dbReference type="Pfam" id="PF07475">
    <property type="entry name" value="Hpr_kinase_C"/>
    <property type="match status" value="1"/>
</dbReference>
<dbReference type="GO" id="GO:0005524">
    <property type="term" value="F:ATP binding"/>
    <property type="evidence" value="ECO:0007669"/>
    <property type="project" value="InterPro"/>
</dbReference>
<dbReference type="GO" id="GO:0006109">
    <property type="term" value="P:regulation of carbohydrate metabolic process"/>
    <property type="evidence" value="ECO:0007669"/>
    <property type="project" value="InterPro"/>
</dbReference>
<dbReference type="RefSeq" id="WP_153719689.1">
    <property type="nucleotide sequence ID" value="NZ_WJPP01000004.1"/>
</dbReference>
<proteinExistence type="predicted"/>
<dbReference type="Proteomes" id="UP000433788">
    <property type="component" value="Unassembled WGS sequence"/>
</dbReference>
<sequence length="174" mass="18500">MAEPKYGLTQQVSGTLMRVHGVGILITGDAGAGKSDTALALLKANQQLVADDAVIVTQSNTGMPKGSSPPAARGLLFLRGIGIIDVATHFGHKSLVKITDVELRVHIELGGQQPGQLIEEWCPVAYHGLTIPTLQFSSTRPLASLIMIAAQEWRQGRPGKTATEKLMARHATCD</sequence>
<name>A0A6N7QQ22_9GAMM</name>
<dbReference type="CDD" id="cd01918">
    <property type="entry name" value="HprK_C"/>
    <property type="match status" value="1"/>
</dbReference>
<protein>
    <recommendedName>
        <fullName evidence="1">HPr kinase/phosphorylase C-terminal domain-containing protein</fullName>
    </recommendedName>
</protein>
<comment type="caution">
    <text evidence="2">The sequence shown here is derived from an EMBL/GenBank/DDBJ whole genome shotgun (WGS) entry which is preliminary data.</text>
</comment>
<dbReference type="PANTHER" id="PTHR30305">
    <property type="entry name" value="PROTEIN YJDM-RELATED"/>
    <property type="match status" value="1"/>
</dbReference>
<feature type="domain" description="HPr kinase/phosphorylase C-terminal" evidence="1">
    <location>
        <begin position="9"/>
        <end position="169"/>
    </location>
</feature>
<dbReference type="InterPro" id="IPR027417">
    <property type="entry name" value="P-loop_NTPase"/>
</dbReference>
<evidence type="ECO:0000259" key="1">
    <source>
        <dbReference type="Pfam" id="PF07475"/>
    </source>
</evidence>
<dbReference type="AlphaFoldDB" id="A0A6N7QQ22"/>